<evidence type="ECO:0000256" key="5">
    <source>
        <dbReference type="ARBA" id="ARBA00022556"/>
    </source>
</evidence>
<dbReference type="InterPro" id="IPR037185">
    <property type="entry name" value="EmrE-like"/>
</dbReference>
<dbReference type="SUPFAM" id="SSF103481">
    <property type="entry name" value="Multidrug resistance efflux transporter EmrE"/>
    <property type="match status" value="1"/>
</dbReference>
<evidence type="ECO:0000256" key="10">
    <source>
        <dbReference type="ARBA" id="ARBA00023136"/>
    </source>
</evidence>
<keyword evidence="8 11" id="KW-1133">Transmembrane helix</keyword>
<keyword evidence="10 11" id="KW-0472">Membrane</keyword>
<keyword evidence="4" id="KW-0997">Cell inner membrane</keyword>
<evidence type="ECO:0000313" key="14">
    <source>
        <dbReference type="Proteomes" id="UP000247536"/>
    </source>
</evidence>
<protein>
    <submittedName>
        <fullName evidence="13">Transporter</fullName>
    </submittedName>
</protein>
<evidence type="ECO:0000256" key="11">
    <source>
        <dbReference type="SAM" id="Phobius"/>
    </source>
</evidence>
<dbReference type="PANTHER" id="PTHR30561:SF9">
    <property type="entry name" value="4-AMINO-4-DEOXY-L-ARABINOSE-PHOSPHOUNDECAPRENOL FLIPPASE SUBUNIT ARNF-RELATED"/>
    <property type="match status" value="1"/>
</dbReference>
<evidence type="ECO:0000256" key="4">
    <source>
        <dbReference type="ARBA" id="ARBA00022519"/>
    </source>
</evidence>
<evidence type="ECO:0000256" key="9">
    <source>
        <dbReference type="ARBA" id="ARBA00023098"/>
    </source>
</evidence>
<reference evidence="13 14" key="1">
    <citation type="submission" date="2018-06" db="EMBL/GenBank/DDBJ databases">
        <title>Rhizobium wuzhouense sp. nov., isolated from roots of Oryza officinalis.</title>
        <authorList>
            <person name="Yuan T."/>
        </authorList>
    </citation>
    <scope>NUCLEOTIDE SEQUENCE [LARGE SCALE GENOMIC DNA]</scope>
    <source>
        <strain evidence="13 14">W44</strain>
    </source>
</reference>
<feature type="domain" description="EamA" evidence="12">
    <location>
        <begin position="46"/>
        <end position="115"/>
    </location>
</feature>
<evidence type="ECO:0000256" key="6">
    <source>
        <dbReference type="ARBA" id="ARBA00022692"/>
    </source>
</evidence>
<evidence type="ECO:0000259" key="12">
    <source>
        <dbReference type="Pfam" id="PF00892"/>
    </source>
</evidence>
<proteinExistence type="predicted"/>
<dbReference type="PANTHER" id="PTHR30561">
    <property type="entry name" value="SMR FAMILY PROTON-DEPENDENT DRUG EFFLUX TRANSPORTER SUGE"/>
    <property type="match status" value="1"/>
</dbReference>
<keyword evidence="7" id="KW-0448">Lipopolysaccharide biosynthesis</keyword>
<keyword evidence="14" id="KW-1185">Reference proteome</keyword>
<keyword evidence="2" id="KW-1003">Cell membrane</keyword>
<evidence type="ECO:0000256" key="7">
    <source>
        <dbReference type="ARBA" id="ARBA00022985"/>
    </source>
</evidence>
<accession>A0ABX5NXF8</accession>
<keyword evidence="9" id="KW-0443">Lipid metabolism</keyword>
<dbReference type="Pfam" id="PF00892">
    <property type="entry name" value="EamA"/>
    <property type="match status" value="1"/>
</dbReference>
<feature type="transmembrane region" description="Helical" evidence="11">
    <location>
        <begin position="38"/>
        <end position="61"/>
    </location>
</feature>
<evidence type="ECO:0000256" key="2">
    <source>
        <dbReference type="ARBA" id="ARBA00022475"/>
    </source>
</evidence>
<dbReference type="EMBL" id="QJRY01000003">
    <property type="protein sequence ID" value="PYB74214.1"/>
    <property type="molecule type" value="Genomic_DNA"/>
</dbReference>
<comment type="caution">
    <text evidence="13">The sequence shown here is derived from an EMBL/GenBank/DDBJ whole genome shotgun (WGS) entry which is preliminary data.</text>
</comment>
<keyword evidence="6 11" id="KW-0812">Transmembrane</keyword>
<evidence type="ECO:0000256" key="8">
    <source>
        <dbReference type="ARBA" id="ARBA00022989"/>
    </source>
</evidence>
<comment type="subcellular location">
    <subcellularLocation>
        <location evidence="1">Cell membrane</location>
        <topology evidence="1">Multi-pass membrane protein</topology>
    </subcellularLocation>
</comment>
<evidence type="ECO:0000313" key="13">
    <source>
        <dbReference type="EMBL" id="PYB74214.1"/>
    </source>
</evidence>
<dbReference type="RefSeq" id="WP_110791344.1">
    <property type="nucleotide sequence ID" value="NZ_QJRY01000003.1"/>
</dbReference>
<gene>
    <name evidence="13" type="ORF">DMY87_11030</name>
</gene>
<dbReference type="InterPro" id="IPR000390">
    <property type="entry name" value="Small_drug/metabolite_transptr"/>
</dbReference>
<keyword evidence="5" id="KW-0441">Lipid A biosynthesis</keyword>
<dbReference type="Proteomes" id="UP000247536">
    <property type="component" value="Unassembled WGS sequence"/>
</dbReference>
<organism evidence="13 14">
    <name type="scientific">Rhizobium wuzhouense</name>
    <dbReference type="NCBI Taxonomy" id="1986026"/>
    <lineage>
        <taxon>Bacteria</taxon>
        <taxon>Pseudomonadati</taxon>
        <taxon>Pseudomonadota</taxon>
        <taxon>Alphaproteobacteria</taxon>
        <taxon>Hyphomicrobiales</taxon>
        <taxon>Rhizobiaceae</taxon>
        <taxon>Rhizobium/Agrobacterium group</taxon>
        <taxon>Rhizobium</taxon>
    </lineage>
</organism>
<keyword evidence="3" id="KW-0444">Lipid biosynthesis</keyword>
<feature type="transmembrane region" description="Helical" evidence="11">
    <location>
        <begin position="73"/>
        <end position="92"/>
    </location>
</feature>
<name>A0ABX5NXF8_9HYPH</name>
<sequence length="121" mass="13272">MNRLSAFWLAVPVLNTAQQLLLKQSALAISQTGETGWLAQLFVSPWFAAAILAEIVCFFIWMRVLSELDLAKAFSLSAISYVFILASAWLFFGEPVTIEEIGGSMLIMLGVWCLSSPSHSA</sequence>
<evidence type="ECO:0000256" key="3">
    <source>
        <dbReference type="ARBA" id="ARBA00022516"/>
    </source>
</evidence>
<dbReference type="InterPro" id="IPR000620">
    <property type="entry name" value="EamA_dom"/>
</dbReference>
<evidence type="ECO:0000256" key="1">
    <source>
        <dbReference type="ARBA" id="ARBA00004651"/>
    </source>
</evidence>
<dbReference type="Gene3D" id="1.10.3730.20">
    <property type="match status" value="1"/>
</dbReference>